<dbReference type="FunFam" id="3.90.640.10:FF:000134">
    <property type="entry name" value="Heat shock cognate 71 kDa protein"/>
    <property type="match status" value="1"/>
</dbReference>
<dbReference type="PANTHER" id="PTHR19375">
    <property type="entry name" value="HEAT SHOCK PROTEIN 70KDA"/>
    <property type="match status" value="1"/>
</dbReference>
<dbReference type="FunFam" id="3.30.420.40:FF:000028">
    <property type="entry name" value="heat shock 70 kDa protein-like"/>
    <property type="match status" value="1"/>
</dbReference>
<proteinExistence type="inferred from homology"/>
<dbReference type="EMBL" id="KB030862">
    <property type="protein sequence ID" value="ELK08829.1"/>
    <property type="molecule type" value="Genomic_DNA"/>
</dbReference>
<protein>
    <submittedName>
        <fullName evidence="4">Heat shock cognate 71 kDa protein</fullName>
    </submittedName>
</protein>
<evidence type="ECO:0000256" key="2">
    <source>
        <dbReference type="ARBA" id="ARBA00022741"/>
    </source>
</evidence>
<keyword evidence="5" id="KW-1185">Reference proteome</keyword>
<sequence length="339" mass="38038">MKVVAEAYLGKTVTNAEVPAYFSDSQHQATKDAGTIASFIVLRLISREDFDNRMVSHFIAEFKLKHKDISENKRAVCRLCLHNACECATHTLSSSAHASIETDLLYEGIDLYTSVTCASFEELNTDLFHGTMEPVEKALWNAKLDNSQIYDIVQGTDIQVTILSGDKSENVQDWPLLDVTPLFLGIETAGRVMTVLIKLNPTIPTKKTQTFTTYLMKVEVTFDIDASGIPNVSAVGKSTGKKNKITITKDKGCLRKEDIECMIQEAENYKAKDEKPQDMGSSKDSLKSYAFNMKATVEDEKLQGKINDEEKQKILDTCNELINWLNNNQTAEKEEFEHQ</sequence>
<dbReference type="InterPro" id="IPR029048">
    <property type="entry name" value="HSP70_C_sf"/>
</dbReference>
<reference evidence="5" key="1">
    <citation type="journal article" date="2013" name="Science">
        <title>Comparative analysis of bat genomes provides insight into the evolution of flight and immunity.</title>
        <authorList>
            <person name="Zhang G."/>
            <person name="Cowled C."/>
            <person name="Shi Z."/>
            <person name="Huang Z."/>
            <person name="Bishop-Lilly K.A."/>
            <person name="Fang X."/>
            <person name="Wynne J.W."/>
            <person name="Xiong Z."/>
            <person name="Baker M.L."/>
            <person name="Zhao W."/>
            <person name="Tachedjian M."/>
            <person name="Zhu Y."/>
            <person name="Zhou P."/>
            <person name="Jiang X."/>
            <person name="Ng J."/>
            <person name="Yang L."/>
            <person name="Wu L."/>
            <person name="Xiao J."/>
            <person name="Feng Y."/>
            <person name="Chen Y."/>
            <person name="Sun X."/>
            <person name="Zhang Y."/>
            <person name="Marsh G.A."/>
            <person name="Crameri G."/>
            <person name="Broder C.C."/>
            <person name="Frey K.G."/>
            <person name="Wang L.F."/>
            <person name="Wang J."/>
        </authorList>
    </citation>
    <scope>NUCLEOTIDE SEQUENCE [LARGE SCALE GENOMIC DNA]</scope>
</reference>
<keyword evidence="2" id="KW-0547">Nucleotide-binding</keyword>
<dbReference type="InterPro" id="IPR029047">
    <property type="entry name" value="HSP70_peptide-bd_sf"/>
</dbReference>
<name>L5KAW2_PTEAL</name>
<dbReference type="Gene3D" id="3.30.420.40">
    <property type="match status" value="2"/>
</dbReference>
<dbReference type="STRING" id="9402.L5KAW2"/>
<dbReference type="Gene3D" id="3.90.640.10">
    <property type="entry name" value="Actin, Chain A, domain 4"/>
    <property type="match status" value="1"/>
</dbReference>
<comment type="similarity">
    <text evidence="1">Belongs to the heat shock protein 70 family.</text>
</comment>
<dbReference type="Proteomes" id="UP000010552">
    <property type="component" value="Unassembled WGS sequence"/>
</dbReference>
<evidence type="ECO:0000313" key="4">
    <source>
        <dbReference type="EMBL" id="ELK08829.1"/>
    </source>
</evidence>
<accession>L5KAW2</accession>
<keyword evidence="3" id="KW-0067">ATP-binding</keyword>
<keyword evidence="4" id="KW-0346">Stress response</keyword>
<evidence type="ECO:0000256" key="1">
    <source>
        <dbReference type="ARBA" id="ARBA00007381"/>
    </source>
</evidence>
<dbReference type="InParanoid" id="L5KAW2"/>
<gene>
    <name evidence="4" type="ORF">PAL_GLEAN10021655</name>
</gene>
<dbReference type="GO" id="GO:0005524">
    <property type="term" value="F:ATP binding"/>
    <property type="evidence" value="ECO:0007669"/>
    <property type="project" value="UniProtKB-KW"/>
</dbReference>
<dbReference type="Pfam" id="PF00012">
    <property type="entry name" value="HSP70"/>
    <property type="match status" value="4"/>
</dbReference>
<dbReference type="SUPFAM" id="SSF100934">
    <property type="entry name" value="Heat shock protein 70kD (HSP70), C-terminal subdomain"/>
    <property type="match status" value="1"/>
</dbReference>
<dbReference type="SUPFAM" id="SSF100920">
    <property type="entry name" value="Heat shock protein 70kD (HSP70), peptide-binding domain"/>
    <property type="match status" value="1"/>
</dbReference>
<evidence type="ECO:0000256" key="3">
    <source>
        <dbReference type="ARBA" id="ARBA00022840"/>
    </source>
</evidence>
<dbReference type="InterPro" id="IPR013126">
    <property type="entry name" value="Hsp_70_fam"/>
</dbReference>
<dbReference type="GO" id="GO:0140662">
    <property type="term" value="F:ATP-dependent protein folding chaperone"/>
    <property type="evidence" value="ECO:0007669"/>
    <property type="project" value="InterPro"/>
</dbReference>
<dbReference type="AlphaFoldDB" id="L5KAW2"/>
<evidence type="ECO:0000313" key="5">
    <source>
        <dbReference type="Proteomes" id="UP000010552"/>
    </source>
</evidence>
<dbReference type="Gene3D" id="2.60.34.10">
    <property type="entry name" value="Substrate Binding Domain Of DNAk, Chain A, domain 1"/>
    <property type="match status" value="2"/>
</dbReference>
<dbReference type="Gene3D" id="1.20.1270.10">
    <property type="match status" value="1"/>
</dbReference>
<dbReference type="SUPFAM" id="SSF53067">
    <property type="entry name" value="Actin-like ATPase domain"/>
    <property type="match status" value="1"/>
</dbReference>
<organism evidence="4 5">
    <name type="scientific">Pteropus alecto</name>
    <name type="common">Black flying fox</name>
    <dbReference type="NCBI Taxonomy" id="9402"/>
    <lineage>
        <taxon>Eukaryota</taxon>
        <taxon>Metazoa</taxon>
        <taxon>Chordata</taxon>
        <taxon>Craniata</taxon>
        <taxon>Vertebrata</taxon>
        <taxon>Euteleostomi</taxon>
        <taxon>Mammalia</taxon>
        <taxon>Eutheria</taxon>
        <taxon>Laurasiatheria</taxon>
        <taxon>Chiroptera</taxon>
        <taxon>Yinpterochiroptera</taxon>
        <taxon>Pteropodoidea</taxon>
        <taxon>Pteropodidae</taxon>
        <taxon>Pteropodinae</taxon>
        <taxon>Pteropus</taxon>
    </lineage>
</organism>
<dbReference type="InterPro" id="IPR043129">
    <property type="entry name" value="ATPase_NBD"/>
</dbReference>